<evidence type="ECO:0000313" key="6">
    <source>
        <dbReference type="Proteomes" id="UP001165283"/>
    </source>
</evidence>
<dbReference type="InterPro" id="IPR016032">
    <property type="entry name" value="Sig_transdc_resp-reg_C-effctor"/>
</dbReference>
<dbReference type="PANTHER" id="PTHR44688:SF16">
    <property type="entry name" value="DNA-BINDING TRANSCRIPTIONAL ACTIVATOR DEVR_DOSR"/>
    <property type="match status" value="1"/>
</dbReference>
<dbReference type="CDD" id="cd06170">
    <property type="entry name" value="LuxR_C_like"/>
    <property type="match status" value="1"/>
</dbReference>
<dbReference type="PANTHER" id="PTHR44688">
    <property type="entry name" value="DNA-BINDING TRANSCRIPTIONAL ACTIVATOR DEVR_DOSR"/>
    <property type="match status" value="1"/>
</dbReference>
<feature type="domain" description="HTH luxR-type" evidence="4">
    <location>
        <begin position="55"/>
        <end position="120"/>
    </location>
</feature>
<dbReference type="SUPFAM" id="SSF46894">
    <property type="entry name" value="C-terminal effector domain of the bipartite response regulators"/>
    <property type="match status" value="1"/>
</dbReference>
<evidence type="ECO:0000256" key="2">
    <source>
        <dbReference type="ARBA" id="ARBA00023125"/>
    </source>
</evidence>
<dbReference type="Pfam" id="PF00196">
    <property type="entry name" value="GerE"/>
    <property type="match status" value="1"/>
</dbReference>
<keyword evidence="6" id="KW-1185">Reference proteome</keyword>
<name>A0ABT1AD88_9PSEU</name>
<dbReference type="InterPro" id="IPR036388">
    <property type="entry name" value="WH-like_DNA-bd_sf"/>
</dbReference>
<dbReference type="PROSITE" id="PS50043">
    <property type="entry name" value="HTH_LUXR_2"/>
    <property type="match status" value="1"/>
</dbReference>
<organism evidence="5 6">
    <name type="scientific">Pseudonocardia humida</name>
    <dbReference type="NCBI Taxonomy" id="2800819"/>
    <lineage>
        <taxon>Bacteria</taxon>
        <taxon>Bacillati</taxon>
        <taxon>Actinomycetota</taxon>
        <taxon>Actinomycetes</taxon>
        <taxon>Pseudonocardiales</taxon>
        <taxon>Pseudonocardiaceae</taxon>
        <taxon>Pseudonocardia</taxon>
    </lineage>
</organism>
<dbReference type="InterPro" id="IPR000792">
    <property type="entry name" value="Tscrpt_reg_LuxR_C"/>
</dbReference>
<dbReference type="EMBL" id="JAGSOV010000102">
    <property type="protein sequence ID" value="MCO1661021.1"/>
    <property type="molecule type" value="Genomic_DNA"/>
</dbReference>
<feature type="non-terminal residue" evidence="5">
    <location>
        <position position="1"/>
    </location>
</feature>
<keyword evidence="3" id="KW-0804">Transcription</keyword>
<evidence type="ECO:0000256" key="3">
    <source>
        <dbReference type="ARBA" id="ARBA00023163"/>
    </source>
</evidence>
<comment type="caution">
    <text evidence="5">The sequence shown here is derived from an EMBL/GenBank/DDBJ whole genome shotgun (WGS) entry which is preliminary data.</text>
</comment>
<dbReference type="RefSeq" id="WP_252446553.1">
    <property type="nucleotide sequence ID" value="NZ_JAGSOV010000102.1"/>
</dbReference>
<dbReference type="Proteomes" id="UP001165283">
    <property type="component" value="Unassembled WGS sequence"/>
</dbReference>
<dbReference type="Gene3D" id="1.10.10.10">
    <property type="entry name" value="Winged helix-like DNA-binding domain superfamily/Winged helix DNA-binding domain"/>
    <property type="match status" value="1"/>
</dbReference>
<gene>
    <name evidence="5" type="ORF">KDL28_38840</name>
</gene>
<dbReference type="PRINTS" id="PR00038">
    <property type="entry name" value="HTHLUXR"/>
</dbReference>
<keyword evidence="1" id="KW-0805">Transcription regulation</keyword>
<evidence type="ECO:0000259" key="4">
    <source>
        <dbReference type="PROSITE" id="PS50043"/>
    </source>
</evidence>
<accession>A0ABT1AD88</accession>
<sequence length="129" mass="13863">AAEVRSAAERLVGTGRPWEAAALCLAAAARAAEPATARELLGAGRTLRGRISPDRAIGRDGLSRREREVGRLVLDGLTQREIGARLYISPKTVEQHVARLRQKLVAGNRAELVAALRARLAQPGQRRTG</sequence>
<dbReference type="SMART" id="SM00421">
    <property type="entry name" value="HTH_LUXR"/>
    <property type="match status" value="1"/>
</dbReference>
<reference evidence="5" key="1">
    <citation type="submission" date="2021-04" db="EMBL/GenBank/DDBJ databases">
        <title>Pseudonocardia sp. nov., isolated from sandy soil of mangrove forest.</title>
        <authorList>
            <person name="Zan Z."/>
            <person name="Huang R."/>
            <person name="Liu W."/>
        </authorList>
    </citation>
    <scope>NUCLEOTIDE SEQUENCE</scope>
    <source>
        <strain evidence="5">S2-4</strain>
    </source>
</reference>
<protein>
    <submittedName>
        <fullName evidence="5">Helix-turn-helix transcriptional regulator</fullName>
    </submittedName>
</protein>
<proteinExistence type="predicted"/>
<evidence type="ECO:0000313" key="5">
    <source>
        <dbReference type="EMBL" id="MCO1661021.1"/>
    </source>
</evidence>
<keyword evidence="2" id="KW-0238">DNA-binding</keyword>
<evidence type="ECO:0000256" key="1">
    <source>
        <dbReference type="ARBA" id="ARBA00023015"/>
    </source>
</evidence>